<organism evidence="1 2">
    <name type="scientific">Ambispora leptoticha</name>
    <dbReference type="NCBI Taxonomy" id="144679"/>
    <lineage>
        <taxon>Eukaryota</taxon>
        <taxon>Fungi</taxon>
        <taxon>Fungi incertae sedis</taxon>
        <taxon>Mucoromycota</taxon>
        <taxon>Glomeromycotina</taxon>
        <taxon>Glomeromycetes</taxon>
        <taxon>Archaeosporales</taxon>
        <taxon>Ambisporaceae</taxon>
        <taxon>Ambispora</taxon>
    </lineage>
</organism>
<evidence type="ECO:0000313" key="2">
    <source>
        <dbReference type="Proteomes" id="UP000789508"/>
    </source>
</evidence>
<protein>
    <submittedName>
        <fullName evidence="1">7721_t:CDS:1</fullName>
    </submittedName>
</protein>
<dbReference type="OrthoDB" id="2434816at2759"/>
<reference evidence="1" key="1">
    <citation type="submission" date="2021-06" db="EMBL/GenBank/DDBJ databases">
        <authorList>
            <person name="Kallberg Y."/>
            <person name="Tangrot J."/>
            <person name="Rosling A."/>
        </authorList>
    </citation>
    <scope>NUCLEOTIDE SEQUENCE</scope>
    <source>
        <strain evidence="1">FL130A</strain>
    </source>
</reference>
<keyword evidence="2" id="KW-1185">Reference proteome</keyword>
<dbReference type="AlphaFoldDB" id="A0A9N9I4J5"/>
<proteinExistence type="predicted"/>
<gene>
    <name evidence="1" type="ORF">ALEPTO_LOCUS12267</name>
</gene>
<feature type="non-terminal residue" evidence="1">
    <location>
        <position position="1"/>
    </location>
</feature>
<accession>A0A9N9I4J5</accession>
<name>A0A9N9I4J5_9GLOM</name>
<evidence type="ECO:0000313" key="1">
    <source>
        <dbReference type="EMBL" id="CAG8721145.1"/>
    </source>
</evidence>
<sequence>TNLPQIKAKSEEQFKFITPEDIVKINRTAKDAFDNFNPQDISFESSLDLDTSIEYLLPHIDMSLKGNYNKSTITSINGILQSW</sequence>
<dbReference type="EMBL" id="CAJVPS010026312">
    <property type="protein sequence ID" value="CAG8721145.1"/>
    <property type="molecule type" value="Genomic_DNA"/>
</dbReference>
<comment type="caution">
    <text evidence="1">The sequence shown here is derived from an EMBL/GenBank/DDBJ whole genome shotgun (WGS) entry which is preliminary data.</text>
</comment>
<dbReference type="Proteomes" id="UP000789508">
    <property type="component" value="Unassembled WGS sequence"/>
</dbReference>